<dbReference type="InterPro" id="IPR004360">
    <property type="entry name" value="Glyas_Fos-R_dOase_dom"/>
</dbReference>
<proteinExistence type="predicted"/>
<dbReference type="InterPro" id="IPR037523">
    <property type="entry name" value="VOC_core"/>
</dbReference>
<dbReference type="EMBL" id="UOFD01000009">
    <property type="protein sequence ID" value="VAW50262.1"/>
    <property type="molecule type" value="Genomic_DNA"/>
</dbReference>
<feature type="domain" description="VOC" evidence="1">
    <location>
        <begin position="12"/>
        <end position="133"/>
    </location>
</feature>
<dbReference type="CDD" id="cd06587">
    <property type="entry name" value="VOC"/>
    <property type="match status" value="1"/>
</dbReference>
<sequence>MSKYIRPVSTAGMRHLALNVNNLENSVDFYTRLLGMEIEWQPDADNYYLTSGNDNLALHRAAKTVEQDSETSSAQSLDHLGFIIDSKQDVVNWFNFLKQENIEMLTEVKDHRDGARSFYCKDPDGNAVQIIYHPPLSLG</sequence>
<organism evidence="2">
    <name type="scientific">hydrothermal vent metagenome</name>
    <dbReference type="NCBI Taxonomy" id="652676"/>
    <lineage>
        <taxon>unclassified sequences</taxon>
        <taxon>metagenomes</taxon>
        <taxon>ecological metagenomes</taxon>
    </lineage>
</organism>
<keyword evidence="2" id="KW-0560">Oxidoreductase</keyword>
<dbReference type="SUPFAM" id="SSF54593">
    <property type="entry name" value="Glyoxalase/Bleomycin resistance protein/Dihydroxybiphenyl dioxygenase"/>
    <property type="match status" value="1"/>
</dbReference>
<dbReference type="PANTHER" id="PTHR36113">
    <property type="entry name" value="LYASE, PUTATIVE-RELATED-RELATED"/>
    <property type="match status" value="1"/>
</dbReference>
<dbReference type="Gene3D" id="3.10.180.10">
    <property type="entry name" value="2,3-Dihydroxybiphenyl 1,2-Dioxygenase, domain 1"/>
    <property type="match status" value="1"/>
</dbReference>
<dbReference type="PANTHER" id="PTHR36113:SF1">
    <property type="entry name" value="GLYOXALASE_BLEOMYCIN RESISTANCE PROTEIN_DIOXYGENASE"/>
    <property type="match status" value="1"/>
</dbReference>
<dbReference type="GO" id="GO:0051213">
    <property type="term" value="F:dioxygenase activity"/>
    <property type="evidence" value="ECO:0007669"/>
    <property type="project" value="UniProtKB-KW"/>
</dbReference>
<evidence type="ECO:0000259" key="1">
    <source>
        <dbReference type="PROSITE" id="PS51819"/>
    </source>
</evidence>
<dbReference type="Pfam" id="PF00903">
    <property type="entry name" value="Glyoxalase"/>
    <property type="match status" value="1"/>
</dbReference>
<name>A0A3B0WG61_9ZZZZ</name>
<keyword evidence="2" id="KW-0223">Dioxygenase</keyword>
<dbReference type="AlphaFoldDB" id="A0A3B0WG61"/>
<dbReference type="InterPro" id="IPR029068">
    <property type="entry name" value="Glyas_Bleomycin-R_OHBP_Dase"/>
</dbReference>
<evidence type="ECO:0000313" key="2">
    <source>
        <dbReference type="EMBL" id="VAW50262.1"/>
    </source>
</evidence>
<dbReference type="InterPro" id="IPR051332">
    <property type="entry name" value="Fosfomycin_Res_Enzymes"/>
</dbReference>
<gene>
    <name evidence="2" type="ORF">MNBD_GAMMA06-1473</name>
</gene>
<reference evidence="2" key="1">
    <citation type="submission" date="2018-06" db="EMBL/GenBank/DDBJ databases">
        <authorList>
            <person name="Zhirakovskaya E."/>
        </authorList>
    </citation>
    <scope>NUCLEOTIDE SEQUENCE</scope>
</reference>
<protein>
    <submittedName>
        <fullName evidence="2">Ring-cleaving dioxygenase</fullName>
    </submittedName>
</protein>
<accession>A0A3B0WG61</accession>
<dbReference type="PROSITE" id="PS51819">
    <property type="entry name" value="VOC"/>
    <property type="match status" value="1"/>
</dbReference>